<dbReference type="InterPro" id="IPR029058">
    <property type="entry name" value="AB_hydrolase_fold"/>
</dbReference>
<dbReference type="SUPFAM" id="SSF53474">
    <property type="entry name" value="alpha/beta-Hydrolases"/>
    <property type="match status" value="1"/>
</dbReference>
<keyword evidence="5" id="KW-0325">Glycoprotein</keyword>
<keyword evidence="7" id="KW-1185">Reference proteome</keyword>
<evidence type="ECO:0000313" key="8">
    <source>
        <dbReference type="WBParaSite" id="jg25829"/>
    </source>
</evidence>
<evidence type="ECO:0000256" key="2">
    <source>
        <dbReference type="ARBA" id="ARBA00022670"/>
    </source>
</evidence>
<feature type="chain" id="PRO_5036903312" evidence="6">
    <location>
        <begin position="22"/>
        <end position="492"/>
    </location>
</feature>
<accession>A0A915E2N3</accession>
<feature type="signal peptide" evidence="6">
    <location>
        <begin position="1"/>
        <end position="21"/>
    </location>
</feature>
<evidence type="ECO:0000256" key="4">
    <source>
        <dbReference type="ARBA" id="ARBA00022801"/>
    </source>
</evidence>
<evidence type="ECO:0000256" key="5">
    <source>
        <dbReference type="ARBA" id="ARBA00023180"/>
    </source>
</evidence>
<evidence type="ECO:0000256" key="6">
    <source>
        <dbReference type="SAM" id="SignalP"/>
    </source>
</evidence>
<evidence type="ECO:0000256" key="1">
    <source>
        <dbReference type="ARBA" id="ARBA00011079"/>
    </source>
</evidence>
<dbReference type="Gene3D" id="1.20.120.980">
    <property type="entry name" value="Serine carboxypeptidase S28, SKS domain"/>
    <property type="match status" value="1"/>
</dbReference>
<dbReference type="WBParaSite" id="jg25829">
    <property type="protein sequence ID" value="jg25829"/>
    <property type="gene ID" value="jg25829"/>
</dbReference>
<dbReference type="GO" id="GO:0006508">
    <property type="term" value="P:proteolysis"/>
    <property type="evidence" value="ECO:0007669"/>
    <property type="project" value="UniProtKB-KW"/>
</dbReference>
<keyword evidence="4" id="KW-0378">Hydrolase</keyword>
<dbReference type="Proteomes" id="UP000887574">
    <property type="component" value="Unplaced"/>
</dbReference>
<dbReference type="GO" id="GO:0008239">
    <property type="term" value="F:dipeptidyl-peptidase activity"/>
    <property type="evidence" value="ECO:0007669"/>
    <property type="project" value="TreeGrafter"/>
</dbReference>
<proteinExistence type="inferred from homology"/>
<dbReference type="PANTHER" id="PTHR11010">
    <property type="entry name" value="PROTEASE S28 PRO-X CARBOXYPEPTIDASE-RELATED"/>
    <property type="match status" value="1"/>
</dbReference>
<dbReference type="Gene3D" id="3.40.50.1820">
    <property type="entry name" value="alpha/beta hydrolase"/>
    <property type="match status" value="1"/>
</dbReference>
<keyword evidence="2" id="KW-0645">Protease</keyword>
<reference evidence="8" key="1">
    <citation type="submission" date="2022-11" db="UniProtKB">
        <authorList>
            <consortium name="WormBaseParasite"/>
        </authorList>
    </citation>
    <scope>IDENTIFICATION</scope>
</reference>
<dbReference type="AlphaFoldDB" id="A0A915E2N3"/>
<dbReference type="PANTHER" id="PTHR11010:SF117">
    <property type="entry name" value="SERINE PROTEASE 16"/>
    <property type="match status" value="1"/>
</dbReference>
<evidence type="ECO:0000256" key="3">
    <source>
        <dbReference type="ARBA" id="ARBA00022729"/>
    </source>
</evidence>
<dbReference type="InterPro" id="IPR008758">
    <property type="entry name" value="Peptidase_S28"/>
</dbReference>
<sequence>MSSLLIYFIGICVLLVIATNASDTSNDRAKRSIKNWEAEVRLNISRGAGARESDTPRMSFDNPTLLPVDWKESWKKLGSPQNHFDANETRKWKQFFFYNLDNYVEGSELNFLMMGGEGPIYESQSRTSLLWGQSTCQRHQLENLKFLTIEQALADAAIFIQSINKKHNFTNPTWIVFGGSYPGSLSAWLRLKFPELVAGAVASSAPVELKVDYFEYYQTAQNAINAYGPKGCEDDLKRYYGQAEKLIKTPEGRRTLGICDNGKEFTEKEVNYFIESHISHWGWDVQADNLYHGKIASSCKAAVRVADWLDSQVLIKEDSSSNVTQDACWFLWEYKDSVKQYQDLYAITWYRPWTWQICTEMGFFQTTSWEGSVFGNLLPIEYVYSSVLHDRCADVFGPEINKANLDANLANLLEIYGGAHNYNATNVIFINGSEDPWHPAGLYEPPNESVKSIKIEGTSHCRDMHSPSYLDPPALKQAREEIKAEIAKWLNK</sequence>
<keyword evidence="3 6" id="KW-0732">Signal</keyword>
<dbReference type="InterPro" id="IPR042269">
    <property type="entry name" value="Ser_carbopepase_S28_SKS"/>
</dbReference>
<dbReference type="GO" id="GO:0070008">
    <property type="term" value="F:serine-type exopeptidase activity"/>
    <property type="evidence" value="ECO:0007669"/>
    <property type="project" value="InterPro"/>
</dbReference>
<organism evidence="7 8">
    <name type="scientific">Ditylenchus dipsaci</name>
    <dbReference type="NCBI Taxonomy" id="166011"/>
    <lineage>
        <taxon>Eukaryota</taxon>
        <taxon>Metazoa</taxon>
        <taxon>Ecdysozoa</taxon>
        <taxon>Nematoda</taxon>
        <taxon>Chromadorea</taxon>
        <taxon>Rhabditida</taxon>
        <taxon>Tylenchina</taxon>
        <taxon>Tylenchomorpha</taxon>
        <taxon>Sphaerularioidea</taxon>
        <taxon>Anguinidae</taxon>
        <taxon>Anguininae</taxon>
        <taxon>Ditylenchus</taxon>
    </lineage>
</organism>
<dbReference type="Pfam" id="PF05577">
    <property type="entry name" value="Peptidase_S28"/>
    <property type="match status" value="1"/>
</dbReference>
<name>A0A915E2N3_9BILA</name>
<evidence type="ECO:0000313" key="7">
    <source>
        <dbReference type="Proteomes" id="UP000887574"/>
    </source>
</evidence>
<comment type="similarity">
    <text evidence="1">Belongs to the peptidase S28 family.</text>
</comment>
<protein>
    <submittedName>
        <fullName evidence="8">Uncharacterized protein</fullName>
    </submittedName>
</protein>